<dbReference type="Proteomes" id="UP000198942">
    <property type="component" value="Unassembled WGS sequence"/>
</dbReference>
<evidence type="ECO:0000313" key="1">
    <source>
        <dbReference type="EMBL" id="SEO04469.1"/>
    </source>
</evidence>
<gene>
    <name evidence="1" type="ORF">SAMN05192574_10594</name>
</gene>
<name>A0A1H8LHC2_9SPHI</name>
<protein>
    <submittedName>
        <fullName evidence="1">Uncharacterized protein</fullName>
    </submittedName>
</protein>
<accession>A0A1H8LHC2</accession>
<sequence>MYTRALLFQREKVKPIPSFKNVDVFNFVNQILGLKYNGKVNGTDQLADEILKKIKTSYEKRIQAPDHHIIATGFTCPKPSRCKTAGNPNGAKHD</sequence>
<organism evidence="1 2">
    <name type="scientific">Mucilaginibacter gossypiicola</name>
    <dbReference type="NCBI Taxonomy" id="551995"/>
    <lineage>
        <taxon>Bacteria</taxon>
        <taxon>Pseudomonadati</taxon>
        <taxon>Bacteroidota</taxon>
        <taxon>Sphingobacteriia</taxon>
        <taxon>Sphingobacteriales</taxon>
        <taxon>Sphingobacteriaceae</taxon>
        <taxon>Mucilaginibacter</taxon>
    </lineage>
</organism>
<keyword evidence="2" id="KW-1185">Reference proteome</keyword>
<evidence type="ECO:0000313" key="2">
    <source>
        <dbReference type="Proteomes" id="UP000198942"/>
    </source>
</evidence>
<dbReference type="STRING" id="551995.SAMN05192574_10594"/>
<proteinExistence type="predicted"/>
<reference evidence="2" key="1">
    <citation type="submission" date="2016-10" db="EMBL/GenBank/DDBJ databases">
        <authorList>
            <person name="Varghese N."/>
            <person name="Submissions S."/>
        </authorList>
    </citation>
    <scope>NUCLEOTIDE SEQUENCE [LARGE SCALE GENOMIC DNA]</scope>
    <source>
        <strain evidence="2">Gh-48</strain>
    </source>
</reference>
<dbReference type="AlphaFoldDB" id="A0A1H8LHC2"/>
<dbReference type="EMBL" id="FOCL01000005">
    <property type="protein sequence ID" value="SEO04469.1"/>
    <property type="molecule type" value="Genomic_DNA"/>
</dbReference>